<sequence>MGVQFSRTIKKIFLENDGDASELSSSHLLEGLDIETERLDLRSAGVVNIPPEMMQLNKLTWLQLSQNLIFQIPPEIAELQNLKTLRLFSNNLTEFPPEIGSLSNLSTLDAGKNKLKHLCPEICNCTSLTELNLQWNEITTLPEDIGKLTNLKILNLYINRLTSLPDSVSQLTALETLDLAHNRIANFSTVLSTLENLTTLNLVGNGCDQLPVELSNLKSLKKFDFRCNYLEELPDSLCELPVRIFQARNNRLKSLPNNFGSLKELIDCRLETNCLTTLPDSIGELPNLRILLLYENEISHLPPSLGNVTQLIELDLTDNQLVDLPDELGSFECLESLFLSNNKFSAVPSCISNIPSLLQLDLVNNRLSLLPDDLWQPLERMGKLNFNLNGITEIPLGLFSLKSLVFLELACNQLEELPEQVCELKALSFLNVSHNNIKTFPSSLSEMKELKKLYVSYNDISEFEWPEEYAQMTGLKEFVCVGNKQKFFPPFLFQIPILSYLDLSGNLITDIQPEIKNIEHLATLILTHNQITEIPPEIAELQVLAEIDMSGNKLASIPEEIGTMELLTDLDISNNEIESLPDLKALVNLLQLKVAHNRLEEPPKVDINCWTSTEGNYNARVKRGKYNAEFEVLFKAKLRSVSKRLSRWANEDDSGPKFEFSWAETRGRRPDQQDSVTIVKSIHGQNLHYAGLYDGHGGTVSSEVTSSVLHSIFIDRLNHLTTTECDPDAIVPLFHTSFNILQEEMVKHSVGDGTAANVVFLTKTMIFCANAGDSRTILIRNGGAIPLSVDHKPEDPSERKRIEAANGFVSESKRVGGVLALSRAIGDCDLQPAITCEPDVTVTKITEEDKFIVMACDGLWDVVTNDQVADLLRNVNTPEEATVKLRDVAYVLGSTDNISVIVIDILHK</sequence>
<dbReference type="PROSITE" id="PS51450">
    <property type="entry name" value="LRR"/>
    <property type="match status" value="8"/>
</dbReference>
<dbReference type="SMART" id="SM00369">
    <property type="entry name" value="LRR_TYP"/>
    <property type="match status" value="17"/>
</dbReference>
<dbReference type="InterPro" id="IPR036457">
    <property type="entry name" value="PPM-type-like_dom_sf"/>
</dbReference>
<evidence type="ECO:0000256" key="4">
    <source>
        <dbReference type="ARBA" id="ARBA00022801"/>
    </source>
</evidence>
<evidence type="ECO:0000256" key="2">
    <source>
        <dbReference type="ARBA" id="ARBA00022723"/>
    </source>
</evidence>
<dbReference type="InterPro" id="IPR000222">
    <property type="entry name" value="PP2C_BS"/>
</dbReference>
<dbReference type="PANTHER" id="PTHR48051">
    <property type="match status" value="1"/>
</dbReference>
<reference evidence="8" key="1">
    <citation type="submission" date="2021-01" db="EMBL/GenBank/DDBJ databases">
        <authorList>
            <person name="Corre E."/>
            <person name="Pelletier E."/>
            <person name="Niang G."/>
            <person name="Scheremetjew M."/>
            <person name="Finn R."/>
            <person name="Kale V."/>
            <person name="Holt S."/>
            <person name="Cochrane G."/>
            <person name="Meng A."/>
            <person name="Brown T."/>
            <person name="Cohen L."/>
        </authorList>
    </citation>
    <scope>NUCLEOTIDE SEQUENCE</scope>
    <source>
        <strain evidence="8">DIVA3 518/3/11/1/6</strain>
    </source>
</reference>
<evidence type="ECO:0000256" key="6">
    <source>
        <dbReference type="RuleBase" id="RU003465"/>
    </source>
</evidence>
<dbReference type="Pfam" id="PF00560">
    <property type="entry name" value="LRR_1"/>
    <property type="match status" value="1"/>
</dbReference>
<dbReference type="Gene3D" id="3.60.40.10">
    <property type="entry name" value="PPM-type phosphatase domain"/>
    <property type="match status" value="1"/>
</dbReference>
<evidence type="ECO:0000313" key="8">
    <source>
        <dbReference type="EMBL" id="CAE2216468.1"/>
    </source>
</evidence>
<dbReference type="SUPFAM" id="SSF52058">
    <property type="entry name" value="L domain-like"/>
    <property type="match status" value="3"/>
</dbReference>
<dbReference type="EMBL" id="HBKP01010454">
    <property type="protein sequence ID" value="CAE2216468.1"/>
    <property type="molecule type" value="Transcribed_RNA"/>
</dbReference>
<dbReference type="InterPro" id="IPR003591">
    <property type="entry name" value="Leu-rich_rpt_typical-subtyp"/>
</dbReference>
<dbReference type="AlphaFoldDB" id="A0A7S4I284"/>
<dbReference type="Pfam" id="PF13855">
    <property type="entry name" value="LRR_8"/>
    <property type="match status" value="4"/>
</dbReference>
<organism evidence="8">
    <name type="scientific">Vannella robusta</name>
    <dbReference type="NCBI Taxonomy" id="1487602"/>
    <lineage>
        <taxon>Eukaryota</taxon>
        <taxon>Amoebozoa</taxon>
        <taxon>Discosea</taxon>
        <taxon>Flabellinia</taxon>
        <taxon>Vannellidae</taxon>
        <taxon>Vannella</taxon>
    </lineage>
</organism>
<dbReference type="SMART" id="SM00332">
    <property type="entry name" value="PP2Cc"/>
    <property type="match status" value="1"/>
</dbReference>
<dbReference type="PROSITE" id="PS01032">
    <property type="entry name" value="PPM_1"/>
    <property type="match status" value="1"/>
</dbReference>
<dbReference type="PROSITE" id="PS51746">
    <property type="entry name" value="PPM_2"/>
    <property type="match status" value="1"/>
</dbReference>
<gene>
    <name evidence="8" type="ORF">VSP0166_LOCUS7376</name>
</gene>
<dbReference type="InterPro" id="IPR032675">
    <property type="entry name" value="LRR_dom_sf"/>
</dbReference>
<protein>
    <recommendedName>
        <fullName evidence="7">PPM-type phosphatase domain-containing protein</fullName>
    </recommendedName>
</protein>
<name>A0A7S4I284_9EUKA</name>
<evidence type="ECO:0000256" key="1">
    <source>
        <dbReference type="ARBA" id="ARBA00022614"/>
    </source>
</evidence>
<dbReference type="SUPFAM" id="SSF81606">
    <property type="entry name" value="PP2C-like"/>
    <property type="match status" value="1"/>
</dbReference>
<evidence type="ECO:0000256" key="5">
    <source>
        <dbReference type="ARBA" id="ARBA00022912"/>
    </source>
</evidence>
<dbReference type="InterPro" id="IPR001932">
    <property type="entry name" value="PPM-type_phosphatase-like_dom"/>
</dbReference>
<evidence type="ECO:0000256" key="3">
    <source>
        <dbReference type="ARBA" id="ARBA00022737"/>
    </source>
</evidence>
<evidence type="ECO:0000259" key="7">
    <source>
        <dbReference type="PROSITE" id="PS51746"/>
    </source>
</evidence>
<keyword evidence="1" id="KW-0433">Leucine-rich repeat</keyword>
<keyword evidence="3" id="KW-0677">Repeat</keyword>
<dbReference type="GO" id="GO:0004721">
    <property type="term" value="F:phosphoprotein phosphatase activity"/>
    <property type="evidence" value="ECO:0007669"/>
    <property type="project" value="UniProtKB-KW"/>
</dbReference>
<keyword evidence="5 6" id="KW-0904">Protein phosphatase</keyword>
<keyword evidence="4 6" id="KW-0378">Hydrolase</keyword>
<feature type="domain" description="PPM-type phosphatase" evidence="7">
    <location>
        <begin position="659"/>
        <end position="905"/>
    </location>
</feature>
<dbReference type="SMART" id="SM00365">
    <property type="entry name" value="LRR_SD22"/>
    <property type="match status" value="10"/>
</dbReference>
<comment type="similarity">
    <text evidence="6">Belongs to the PP2C family.</text>
</comment>
<dbReference type="PANTHER" id="PTHR48051:SF1">
    <property type="entry name" value="RAS SUPPRESSOR PROTEIN 1"/>
    <property type="match status" value="1"/>
</dbReference>
<accession>A0A7S4I284</accession>
<dbReference type="GO" id="GO:0005737">
    <property type="term" value="C:cytoplasm"/>
    <property type="evidence" value="ECO:0007669"/>
    <property type="project" value="TreeGrafter"/>
</dbReference>
<dbReference type="GO" id="GO:0046872">
    <property type="term" value="F:metal ion binding"/>
    <property type="evidence" value="ECO:0007669"/>
    <property type="project" value="UniProtKB-KW"/>
</dbReference>
<dbReference type="CDD" id="cd00143">
    <property type="entry name" value="PP2Cc"/>
    <property type="match status" value="1"/>
</dbReference>
<dbReference type="InterPro" id="IPR050216">
    <property type="entry name" value="LRR_domain-containing"/>
</dbReference>
<dbReference type="InterPro" id="IPR001611">
    <property type="entry name" value="Leu-rich_rpt"/>
</dbReference>
<dbReference type="Pfam" id="PF00481">
    <property type="entry name" value="PP2C"/>
    <property type="match status" value="1"/>
</dbReference>
<dbReference type="Gene3D" id="3.80.10.10">
    <property type="entry name" value="Ribonuclease Inhibitor"/>
    <property type="match status" value="4"/>
</dbReference>
<keyword evidence="2" id="KW-0479">Metal-binding</keyword>
<dbReference type="SMART" id="SM00364">
    <property type="entry name" value="LRR_BAC"/>
    <property type="match status" value="13"/>
</dbReference>
<proteinExistence type="inferred from homology"/>